<feature type="region of interest" description="Disordered" evidence="2">
    <location>
        <begin position="135"/>
        <end position="181"/>
    </location>
</feature>
<dbReference type="PANTHER" id="PTHR43396">
    <property type="entry name" value="FLAVOHEMOPROTEIN"/>
    <property type="match status" value="1"/>
</dbReference>
<keyword evidence="1" id="KW-0813">Transport</keyword>
<comment type="similarity">
    <text evidence="1">Belongs to the globin family.</text>
</comment>
<dbReference type="SUPFAM" id="SSF46458">
    <property type="entry name" value="Globin-like"/>
    <property type="match status" value="1"/>
</dbReference>
<dbReference type="GO" id="GO:0020037">
    <property type="term" value="F:heme binding"/>
    <property type="evidence" value="ECO:0007669"/>
    <property type="project" value="InterPro"/>
</dbReference>
<name>A0A5D0RL17_9RHOB</name>
<gene>
    <name evidence="4" type="ORF">FVF75_05545</name>
</gene>
<dbReference type="EMBL" id="VSIY01000004">
    <property type="protein sequence ID" value="TYB82192.1"/>
    <property type="molecule type" value="Genomic_DNA"/>
</dbReference>
<organism evidence="4 5">
    <name type="scientific">Maritimibacter fusiformis</name>
    <dbReference type="NCBI Taxonomy" id="2603819"/>
    <lineage>
        <taxon>Bacteria</taxon>
        <taxon>Pseudomonadati</taxon>
        <taxon>Pseudomonadota</taxon>
        <taxon>Alphaproteobacteria</taxon>
        <taxon>Rhodobacterales</taxon>
        <taxon>Roseobacteraceae</taxon>
        <taxon>Maritimibacter</taxon>
    </lineage>
</organism>
<evidence type="ECO:0000256" key="1">
    <source>
        <dbReference type="RuleBase" id="RU000356"/>
    </source>
</evidence>
<accession>A0A5D0RL17</accession>
<keyword evidence="1" id="KW-0561">Oxygen transport</keyword>
<evidence type="ECO:0000256" key="2">
    <source>
        <dbReference type="SAM" id="MobiDB-lite"/>
    </source>
</evidence>
<dbReference type="InterPro" id="IPR012292">
    <property type="entry name" value="Globin/Proto"/>
</dbReference>
<comment type="caution">
    <text evidence="4">The sequence shown here is derived from an EMBL/GenBank/DDBJ whole genome shotgun (WGS) entry which is preliminary data.</text>
</comment>
<dbReference type="GO" id="GO:0005344">
    <property type="term" value="F:oxygen carrier activity"/>
    <property type="evidence" value="ECO:0007669"/>
    <property type="project" value="UniProtKB-KW"/>
</dbReference>
<evidence type="ECO:0000259" key="3">
    <source>
        <dbReference type="PROSITE" id="PS01033"/>
    </source>
</evidence>
<keyword evidence="1" id="KW-0479">Metal-binding</keyword>
<reference evidence="4 5" key="1">
    <citation type="submission" date="2019-08" db="EMBL/GenBank/DDBJ databases">
        <title>Identification of a novel species of the genus Boseongicola.</title>
        <authorList>
            <person name="Zhang X.-Q."/>
        </authorList>
    </citation>
    <scope>NUCLEOTIDE SEQUENCE [LARGE SCALE GENOMIC DNA]</scope>
    <source>
        <strain evidence="4 5">HY14</strain>
    </source>
</reference>
<sequence length="181" mass="20819">MPMEDIEYELIQHCMEDLSLSRLEFPRRFYERLFRRAPEIEKLFTKDRTRQSLMLYAVMAMVVRCMRSGKDVSGELGQFGRRHARVGVREEMFPIFGQAFIDTMVEFLPHRHAEVLERAWTPTFARISTGVIAGMRNTTPDAPLFRPDPKRRSNPPTCPNRAGNHGGKSRGPSKAPAPIED</sequence>
<dbReference type="Gene3D" id="1.10.490.10">
    <property type="entry name" value="Globins"/>
    <property type="match status" value="1"/>
</dbReference>
<evidence type="ECO:0000313" key="4">
    <source>
        <dbReference type="EMBL" id="TYB82192.1"/>
    </source>
</evidence>
<dbReference type="GO" id="GO:0046210">
    <property type="term" value="P:nitric oxide catabolic process"/>
    <property type="evidence" value="ECO:0007669"/>
    <property type="project" value="TreeGrafter"/>
</dbReference>
<keyword evidence="1" id="KW-0408">Iron</keyword>
<dbReference type="Proteomes" id="UP000322080">
    <property type="component" value="Unassembled WGS sequence"/>
</dbReference>
<dbReference type="GO" id="GO:0071500">
    <property type="term" value="P:cellular response to nitrosative stress"/>
    <property type="evidence" value="ECO:0007669"/>
    <property type="project" value="TreeGrafter"/>
</dbReference>
<dbReference type="GO" id="GO:0019825">
    <property type="term" value="F:oxygen binding"/>
    <property type="evidence" value="ECO:0007669"/>
    <property type="project" value="InterPro"/>
</dbReference>
<dbReference type="Pfam" id="PF00042">
    <property type="entry name" value="Globin"/>
    <property type="match status" value="1"/>
</dbReference>
<evidence type="ECO:0000313" key="5">
    <source>
        <dbReference type="Proteomes" id="UP000322080"/>
    </source>
</evidence>
<proteinExistence type="inferred from homology"/>
<protein>
    <recommendedName>
        <fullName evidence="3">Globin domain-containing protein</fullName>
    </recommendedName>
</protein>
<dbReference type="InterPro" id="IPR009050">
    <property type="entry name" value="Globin-like_sf"/>
</dbReference>
<dbReference type="GO" id="GO:0008941">
    <property type="term" value="F:nitric oxide dioxygenase NAD(P)H activity"/>
    <property type="evidence" value="ECO:0007669"/>
    <property type="project" value="TreeGrafter"/>
</dbReference>
<keyword evidence="5" id="KW-1185">Reference proteome</keyword>
<dbReference type="AlphaFoldDB" id="A0A5D0RL17"/>
<dbReference type="InterPro" id="IPR000971">
    <property type="entry name" value="Globin"/>
</dbReference>
<feature type="domain" description="Globin" evidence="3">
    <location>
        <begin position="1"/>
        <end position="136"/>
    </location>
</feature>
<dbReference type="PROSITE" id="PS01033">
    <property type="entry name" value="GLOBIN"/>
    <property type="match status" value="1"/>
</dbReference>
<dbReference type="GO" id="GO:0071949">
    <property type="term" value="F:FAD binding"/>
    <property type="evidence" value="ECO:0007669"/>
    <property type="project" value="TreeGrafter"/>
</dbReference>
<dbReference type="PANTHER" id="PTHR43396:SF6">
    <property type="entry name" value="ABL201WP"/>
    <property type="match status" value="1"/>
</dbReference>
<keyword evidence="1" id="KW-0349">Heme</keyword>